<evidence type="ECO:0000256" key="4">
    <source>
        <dbReference type="ARBA" id="ARBA00023315"/>
    </source>
</evidence>
<dbReference type="InterPro" id="IPR001451">
    <property type="entry name" value="Hexapep"/>
</dbReference>
<evidence type="ECO:0008006" key="7">
    <source>
        <dbReference type="Google" id="ProtNLM"/>
    </source>
</evidence>
<evidence type="ECO:0000313" key="5">
    <source>
        <dbReference type="EMBL" id="GEO99948.1"/>
    </source>
</evidence>
<keyword evidence="6" id="KW-1185">Reference proteome</keyword>
<gene>
    <name evidence="5" type="ORF">MHA02_23360</name>
</gene>
<dbReference type="RefSeq" id="WP_147078826.1">
    <property type="nucleotide sequence ID" value="NZ_BJZT01000025.1"/>
</dbReference>
<dbReference type="OrthoDB" id="9815592at2"/>
<dbReference type="EMBL" id="BJZT01000025">
    <property type="protein sequence ID" value="GEO99948.1"/>
    <property type="molecule type" value="Genomic_DNA"/>
</dbReference>
<dbReference type="InterPro" id="IPR018357">
    <property type="entry name" value="Hexapep_transf_CS"/>
</dbReference>
<proteinExistence type="inferred from homology"/>
<dbReference type="Gene3D" id="2.160.10.10">
    <property type="entry name" value="Hexapeptide repeat proteins"/>
    <property type="match status" value="1"/>
</dbReference>
<reference evidence="5 6" key="1">
    <citation type="submission" date="2019-07" db="EMBL/GenBank/DDBJ databases">
        <title>Whole genome shotgun sequence of Methylobacterium haplocladii NBRC 107714.</title>
        <authorList>
            <person name="Hosoyama A."/>
            <person name="Uohara A."/>
            <person name="Ohji S."/>
            <person name="Ichikawa N."/>
        </authorList>
    </citation>
    <scope>NUCLEOTIDE SEQUENCE [LARGE SCALE GENOMIC DNA]</scope>
    <source>
        <strain evidence="5 6">NBRC 107714</strain>
    </source>
</reference>
<protein>
    <recommendedName>
        <fullName evidence="7">Acetyltransferase</fullName>
    </recommendedName>
</protein>
<evidence type="ECO:0000256" key="3">
    <source>
        <dbReference type="ARBA" id="ARBA00022737"/>
    </source>
</evidence>
<dbReference type="Proteomes" id="UP000321258">
    <property type="component" value="Unassembled WGS sequence"/>
</dbReference>
<organism evidence="5 6">
    <name type="scientific">Methylobacterium haplocladii</name>
    <dbReference type="NCBI Taxonomy" id="1176176"/>
    <lineage>
        <taxon>Bacteria</taxon>
        <taxon>Pseudomonadati</taxon>
        <taxon>Pseudomonadota</taxon>
        <taxon>Alphaproteobacteria</taxon>
        <taxon>Hyphomicrobiales</taxon>
        <taxon>Methylobacteriaceae</taxon>
        <taxon>Methylobacterium</taxon>
    </lineage>
</organism>
<dbReference type="GO" id="GO:0016746">
    <property type="term" value="F:acyltransferase activity"/>
    <property type="evidence" value="ECO:0007669"/>
    <property type="project" value="UniProtKB-KW"/>
</dbReference>
<keyword evidence="4" id="KW-0012">Acyltransferase</keyword>
<dbReference type="InterPro" id="IPR050179">
    <property type="entry name" value="Trans_hexapeptide_repeat"/>
</dbReference>
<name>A0A512IQP7_9HYPH</name>
<dbReference type="PANTHER" id="PTHR43300:SF11">
    <property type="entry name" value="ACETYLTRANSFERASE RV3034C-RELATED"/>
    <property type="match status" value="1"/>
</dbReference>
<accession>A0A512IQP7</accession>
<dbReference type="SUPFAM" id="SSF51161">
    <property type="entry name" value="Trimeric LpxA-like enzymes"/>
    <property type="match status" value="1"/>
</dbReference>
<dbReference type="InterPro" id="IPR011004">
    <property type="entry name" value="Trimer_LpxA-like_sf"/>
</dbReference>
<keyword evidence="3" id="KW-0677">Repeat</keyword>
<evidence type="ECO:0000313" key="6">
    <source>
        <dbReference type="Proteomes" id="UP000321258"/>
    </source>
</evidence>
<dbReference type="CDD" id="cd03349">
    <property type="entry name" value="LbH_XAT"/>
    <property type="match status" value="1"/>
</dbReference>
<keyword evidence="2" id="KW-0808">Transferase</keyword>
<comment type="similarity">
    <text evidence="1">Belongs to the transferase hexapeptide repeat family.</text>
</comment>
<dbReference type="Pfam" id="PF00132">
    <property type="entry name" value="Hexapep"/>
    <property type="match status" value="1"/>
</dbReference>
<sequence length="247" mass="26904">MHTVTQREIEALRARGVTTHHPPGFSIGEDCLFEPPCSLKWMQIPHSLKLGAFSYAVSGFYFACEIGRYVSIGEEVQVGRHGHPTHWASTSPVFYQPHAMVFDAAAPVVDVSPADFASGEPIHDIETTTIGNDVWIGHGAFILPGVTIGDGAVIGARSVVTRDVPPYAVVAGSPAVVRRLRFPEPVIERMLRLRWWRFAYWDLKGSPVADPTAFCDAVERAIDSGLAPYAPECVSIAGLREQALRAA</sequence>
<comment type="caution">
    <text evidence="5">The sequence shown here is derived from an EMBL/GenBank/DDBJ whole genome shotgun (WGS) entry which is preliminary data.</text>
</comment>
<dbReference type="PROSITE" id="PS00101">
    <property type="entry name" value="HEXAPEP_TRANSFERASES"/>
    <property type="match status" value="1"/>
</dbReference>
<dbReference type="AlphaFoldDB" id="A0A512IQP7"/>
<dbReference type="PANTHER" id="PTHR43300">
    <property type="entry name" value="ACETYLTRANSFERASE"/>
    <property type="match status" value="1"/>
</dbReference>
<evidence type="ECO:0000256" key="1">
    <source>
        <dbReference type="ARBA" id="ARBA00007274"/>
    </source>
</evidence>
<evidence type="ECO:0000256" key="2">
    <source>
        <dbReference type="ARBA" id="ARBA00022679"/>
    </source>
</evidence>